<dbReference type="SUPFAM" id="SSF54631">
    <property type="entry name" value="CBS-domain pair"/>
    <property type="match status" value="1"/>
</dbReference>
<dbReference type="InterPro" id="IPR046342">
    <property type="entry name" value="CBS_dom_sf"/>
</dbReference>
<keyword evidence="5" id="KW-1185">Reference proteome</keyword>
<feature type="domain" description="DNA binding HTH" evidence="3">
    <location>
        <begin position="272"/>
        <end position="310"/>
    </location>
</feature>
<comment type="caution">
    <text evidence="4">The sequence shown here is derived from an EMBL/GenBank/DDBJ whole genome shotgun (WGS) entry which is preliminary data.</text>
</comment>
<dbReference type="EMBL" id="RQGD01000034">
    <property type="protein sequence ID" value="TGL58004.1"/>
    <property type="molecule type" value="Genomic_DNA"/>
</dbReference>
<dbReference type="OrthoDB" id="318194at2"/>
<dbReference type="InterPro" id="IPR000644">
    <property type="entry name" value="CBS_dom"/>
</dbReference>
<dbReference type="Gene3D" id="1.10.10.60">
    <property type="entry name" value="Homeodomain-like"/>
    <property type="match status" value="1"/>
</dbReference>
<dbReference type="Pfam" id="PF02954">
    <property type="entry name" value="HTH_8"/>
    <property type="match status" value="1"/>
</dbReference>
<evidence type="ECO:0000313" key="5">
    <source>
        <dbReference type="Proteomes" id="UP000297693"/>
    </source>
</evidence>
<dbReference type="Proteomes" id="UP000297693">
    <property type="component" value="Unassembled WGS sequence"/>
</dbReference>
<evidence type="ECO:0000259" key="3">
    <source>
        <dbReference type="Pfam" id="PF02954"/>
    </source>
</evidence>
<evidence type="ECO:0000259" key="2">
    <source>
        <dbReference type="Pfam" id="PF00571"/>
    </source>
</evidence>
<dbReference type="InterPro" id="IPR002197">
    <property type="entry name" value="HTH_Fis"/>
</dbReference>
<organism evidence="4 5">
    <name type="scientific">Leptospira ognonensis</name>
    <dbReference type="NCBI Taxonomy" id="2484945"/>
    <lineage>
        <taxon>Bacteria</taxon>
        <taxon>Pseudomonadati</taxon>
        <taxon>Spirochaetota</taxon>
        <taxon>Spirochaetia</taxon>
        <taxon>Leptospirales</taxon>
        <taxon>Leptospiraceae</taxon>
        <taxon>Leptospira</taxon>
    </lineage>
</organism>
<feature type="region of interest" description="Disordered" evidence="1">
    <location>
        <begin position="342"/>
        <end position="391"/>
    </location>
</feature>
<sequence length="391" mass="45596">MKIESLYKHFLMTRASHLPVVNLEGNLIGFISKDRILRELADLGEERPDYEKIPLEILDREMNEGLLNFFKDSSKLPVLDEFGVRKEFWDKPRFLAEFSKLDASSKKDPKLVDIIEKNEKRRDSRESIHWYMELILSNFPDGLLSTDVSGNTVFYNESFERKFLPLPFFKDSIEIAERFLRDLNRDLFANYLKDNDLEIESKEHSVYELQSLVKELDAFVKIVTLRNEEKVVGFLYQLSPLAQKVDSLSKKGTIFPDLDEALSSKYPLERVLEELESRYIYETLKRNRNNISHAASELAIPRTTLQNRIKFLKISEKFKEEETGKKKVIPRKRSDLAQALKKILPKKAETTKAKSTPKKKQAKPPAKQILKKKGSVAKKKTKSVQKIKKRR</sequence>
<feature type="compositionally biased region" description="Basic residues" evidence="1">
    <location>
        <begin position="369"/>
        <end position="391"/>
    </location>
</feature>
<accession>A0A4R9JZ52</accession>
<feature type="domain" description="CBS" evidence="2">
    <location>
        <begin position="11"/>
        <end position="41"/>
    </location>
</feature>
<dbReference type="Pfam" id="PF00571">
    <property type="entry name" value="CBS"/>
    <property type="match status" value="1"/>
</dbReference>
<gene>
    <name evidence="4" type="ORF">EHQ58_11445</name>
</gene>
<protein>
    <submittedName>
        <fullName evidence="4">Transcriptional regulator</fullName>
    </submittedName>
</protein>
<dbReference type="GO" id="GO:0043565">
    <property type="term" value="F:sequence-specific DNA binding"/>
    <property type="evidence" value="ECO:0007669"/>
    <property type="project" value="InterPro"/>
</dbReference>
<proteinExistence type="predicted"/>
<name>A0A4R9JZ52_9LEPT</name>
<dbReference type="AlphaFoldDB" id="A0A4R9JZ52"/>
<dbReference type="SUPFAM" id="SSF46689">
    <property type="entry name" value="Homeodomain-like"/>
    <property type="match status" value="1"/>
</dbReference>
<dbReference type="InterPro" id="IPR009057">
    <property type="entry name" value="Homeodomain-like_sf"/>
</dbReference>
<reference evidence="4" key="1">
    <citation type="journal article" date="2019" name="PLoS Negl. Trop. Dis.">
        <title>Revisiting the worldwide diversity of Leptospira species in the environment.</title>
        <authorList>
            <person name="Vincent A.T."/>
            <person name="Schiettekatte O."/>
            <person name="Bourhy P."/>
            <person name="Veyrier F.J."/>
            <person name="Picardeau M."/>
        </authorList>
    </citation>
    <scope>NUCLEOTIDE SEQUENCE [LARGE SCALE GENOMIC DNA]</scope>
    <source>
        <strain evidence="4">201702476</strain>
    </source>
</reference>
<evidence type="ECO:0000256" key="1">
    <source>
        <dbReference type="SAM" id="MobiDB-lite"/>
    </source>
</evidence>
<evidence type="ECO:0000313" key="4">
    <source>
        <dbReference type="EMBL" id="TGL58004.1"/>
    </source>
</evidence>